<proteinExistence type="predicted"/>
<reference evidence="2 3" key="1">
    <citation type="submission" date="2020-08" db="EMBL/GenBank/DDBJ databases">
        <title>Genomic Encyclopedia of Type Strains, Phase IV (KMG-IV): sequencing the most valuable type-strain genomes for metagenomic binning, comparative biology and taxonomic classification.</title>
        <authorList>
            <person name="Goeker M."/>
        </authorList>
    </citation>
    <scope>NUCLEOTIDE SEQUENCE [LARGE SCALE GENOMIC DNA]</scope>
    <source>
        <strain evidence="2 3">DSM 12251</strain>
    </source>
</reference>
<gene>
    <name evidence="2" type="ORF">HNQ64_000734</name>
</gene>
<evidence type="ECO:0000256" key="1">
    <source>
        <dbReference type="SAM" id="SignalP"/>
    </source>
</evidence>
<evidence type="ECO:0000313" key="3">
    <source>
        <dbReference type="Proteomes" id="UP000534294"/>
    </source>
</evidence>
<feature type="signal peptide" evidence="1">
    <location>
        <begin position="1"/>
        <end position="25"/>
    </location>
</feature>
<name>A0A7W8DNV8_9BACT</name>
<dbReference type="RefSeq" id="WP_184205435.1">
    <property type="nucleotide sequence ID" value="NZ_JACHIF010000001.1"/>
</dbReference>
<protein>
    <submittedName>
        <fullName evidence="2">Uncharacterized protein</fullName>
    </submittedName>
</protein>
<dbReference type="AlphaFoldDB" id="A0A7W8DNV8"/>
<dbReference type="Proteomes" id="UP000534294">
    <property type="component" value="Unassembled WGS sequence"/>
</dbReference>
<accession>A0A7W8DNV8</accession>
<keyword evidence="1" id="KW-0732">Signal</keyword>
<keyword evidence="3" id="KW-1185">Reference proteome</keyword>
<sequence length="297" mass="33377">MIAAPPRCSLLFLLLFSAAAGSLMGQSLPKVSATGSAVANPPAPLAVPRVNSPTMPRLGYSKYPWKTDIMATVFWVGEQPTENNPTPNNKSSWDTEWEKNFGGYDDPDPLKRGNNFCPLNFTPGLNPFYIALPYNDCQDYSTHKPEASRVIPWFKQRFTKPGKTVLRGTWVAIRYGNRVCYAQWEDCGPFVTDDHEYVFGNAKPKNTSNRGAGIDVSPAVRDYLGMNSNGKCDWRFVDVHEVPVGPWRTLGNNNHFVKAQVQQQTQRKADVASRLEELRKARDAYFKQNGNGEQRLR</sequence>
<feature type="chain" id="PRO_5030815034" evidence="1">
    <location>
        <begin position="26"/>
        <end position="297"/>
    </location>
</feature>
<comment type="caution">
    <text evidence="2">The sequence shown here is derived from an EMBL/GenBank/DDBJ whole genome shotgun (WGS) entry which is preliminary data.</text>
</comment>
<evidence type="ECO:0000313" key="2">
    <source>
        <dbReference type="EMBL" id="MBB5036500.1"/>
    </source>
</evidence>
<organism evidence="2 3">
    <name type="scientific">Prosthecobacter dejongeii</name>
    <dbReference type="NCBI Taxonomy" id="48465"/>
    <lineage>
        <taxon>Bacteria</taxon>
        <taxon>Pseudomonadati</taxon>
        <taxon>Verrucomicrobiota</taxon>
        <taxon>Verrucomicrobiia</taxon>
        <taxon>Verrucomicrobiales</taxon>
        <taxon>Verrucomicrobiaceae</taxon>
        <taxon>Prosthecobacter</taxon>
    </lineage>
</organism>
<dbReference type="EMBL" id="JACHIF010000001">
    <property type="protein sequence ID" value="MBB5036500.1"/>
    <property type="molecule type" value="Genomic_DNA"/>
</dbReference>